<feature type="region of interest" description="Disordered" evidence="1">
    <location>
        <begin position="1"/>
        <end position="40"/>
    </location>
</feature>
<reference evidence="2 3" key="1">
    <citation type="submission" date="2018-02" db="EMBL/GenBank/DDBJ databases">
        <title>The genomes of Aspergillus section Nigri reveals drivers in fungal speciation.</title>
        <authorList>
            <consortium name="DOE Joint Genome Institute"/>
            <person name="Vesth T.C."/>
            <person name="Nybo J."/>
            <person name="Theobald S."/>
            <person name="Brandl J."/>
            <person name="Frisvad J.C."/>
            <person name="Nielsen K.F."/>
            <person name="Lyhne E.K."/>
            <person name="Kogle M.E."/>
            <person name="Kuo A."/>
            <person name="Riley R."/>
            <person name="Clum A."/>
            <person name="Nolan M."/>
            <person name="Lipzen A."/>
            <person name="Salamov A."/>
            <person name="Henrissat B."/>
            <person name="Wiebenga A."/>
            <person name="De vries R.P."/>
            <person name="Grigoriev I.V."/>
            <person name="Mortensen U.H."/>
            <person name="Andersen M.R."/>
            <person name="Baker S.E."/>
        </authorList>
    </citation>
    <scope>NUCLEOTIDE SEQUENCE [LARGE SCALE GENOMIC DNA]</scope>
    <source>
        <strain evidence="2 3">CBS 115571</strain>
    </source>
</reference>
<sequence>MKYRLMSEPRGGGGGREGGGGIRKWKRRREGGGRGGGTKWMHATPTYGVYGVGSLVSGRVTRSAALDQSQRCLTYMNPQF</sequence>
<name>A0A2V5HTD4_ASPV1</name>
<proteinExistence type="predicted"/>
<keyword evidence="3" id="KW-1185">Reference proteome</keyword>
<evidence type="ECO:0000256" key="1">
    <source>
        <dbReference type="SAM" id="MobiDB-lite"/>
    </source>
</evidence>
<accession>A0A2V5HTD4</accession>
<dbReference type="EMBL" id="KZ825194">
    <property type="protein sequence ID" value="PYI15157.1"/>
    <property type="molecule type" value="Genomic_DNA"/>
</dbReference>
<evidence type="ECO:0000313" key="2">
    <source>
        <dbReference type="EMBL" id="PYI15157.1"/>
    </source>
</evidence>
<organism evidence="2 3">
    <name type="scientific">Aspergillus violaceofuscus (strain CBS 115571)</name>
    <dbReference type="NCBI Taxonomy" id="1450538"/>
    <lineage>
        <taxon>Eukaryota</taxon>
        <taxon>Fungi</taxon>
        <taxon>Dikarya</taxon>
        <taxon>Ascomycota</taxon>
        <taxon>Pezizomycotina</taxon>
        <taxon>Eurotiomycetes</taxon>
        <taxon>Eurotiomycetidae</taxon>
        <taxon>Eurotiales</taxon>
        <taxon>Aspergillaceae</taxon>
        <taxon>Aspergillus</taxon>
    </lineage>
</organism>
<feature type="compositionally biased region" description="Gly residues" evidence="1">
    <location>
        <begin position="10"/>
        <end position="22"/>
    </location>
</feature>
<dbReference type="AlphaFoldDB" id="A0A2V5HTD4"/>
<protein>
    <submittedName>
        <fullName evidence="2">Uncharacterized protein</fullName>
    </submittedName>
</protein>
<dbReference type="Proteomes" id="UP000249829">
    <property type="component" value="Unassembled WGS sequence"/>
</dbReference>
<gene>
    <name evidence="2" type="ORF">BO99DRAFT_263466</name>
</gene>
<evidence type="ECO:0000313" key="3">
    <source>
        <dbReference type="Proteomes" id="UP000249829"/>
    </source>
</evidence>